<dbReference type="OrthoDB" id="436690at2759"/>
<feature type="compositionally biased region" description="Low complexity" evidence="2">
    <location>
        <begin position="189"/>
        <end position="215"/>
    </location>
</feature>
<feature type="compositionally biased region" description="Low complexity" evidence="2">
    <location>
        <begin position="149"/>
        <end position="178"/>
    </location>
</feature>
<evidence type="ECO:0000256" key="1">
    <source>
        <dbReference type="SAM" id="Coils"/>
    </source>
</evidence>
<name>A0A1Q9E8W1_SYMMI</name>
<dbReference type="Gene3D" id="3.60.21.10">
    <property type="match status" value="1"/>
</dbReference>
<sequence>MVWADPHEGSGWAASPRGAGAWRFGRDIALQFLYSNGLKRLLRGHEQMAKGISTIWLDTKSEYAVQTVFSAADYVGTFCVDKTTNRPLRLPAWEPQMFNGGGQRNHGGMMVVDHSAGSRMNFHECILSGKEARKLAKTFTGAHCHHAVSASATRSPKTAPSTATTTTRRTSPTTTTTTGGNQGFLPDNSSPATTTTTARPTAATATPSTTEAGATNTVETGGSAVEKTTTTEESEAHPYSEGTTKAMGSQENAHSEETVMEPAPAPAPDPAPGPGPDPALAASPTAEHADSEETTTAMEAEEHADSEETTTTTTIDMWYWQHDDSEDDTTTPELGWKDKFKSYFGLALLEERVNDPETEQVELPIHCRDRLSQNETQEHEDYVHSILVAAEDMQFEARKIIDLQGEAAVCDDPQQASSENCKAMARDVITLKVFMDLKGSKQVVEDLQDNMVAREEEVEVASRASQEYWPASGFSGLIDLVFLVAEPISPTPEHFPFSAVRGGDKASVASASLEHVARGYWVLSFQTLIRLATAQLAYPHREKAEALLVSASDILREATYLFDGGGEFHLPRDPRKVGEEGDTKDDVLGDVYDQLEYVSGDMAATLLIRDIQKELIRAAPLARSATFRPELKPKAVSAKEDRGLIREYHPDQNPGREEEVRPVHLGARIGRAESAPGGFASQFSASDRSGSFARFEYCLRMLRLCKDVT</sequence>
<dbReference type="InterPro" id="IPR047129">
    <property type="entry name" value="PPA2-like"/>
</dbReference>
<feature type="region of interest" description="Disordered" evidence="2">
    <location>
        <begin position="146"/>
        <end position="312"/>
    </location>
</feature>
<protein>
    <submittedName>
        <fullName evidence="3">Serine/threonine-protein phosphatase PP2A-5 catalytic subunit</fullName>
    </submittedName>
</protein>
<dbReference type="PANTHER" id="PTHR45619">
    <property type="entry name" value="SERINE/THREONINE-PROTEIN PHOSPHATASE PP2A-RELATED"/>
    <property type="match status" value="1"/>
</dbReference>
<evidence type="ECO:0000313" key="3">
    <source>
        <dbReference type="EMBL" id="OLQ03855.1"/>
    </source>
</evidence>
<feature type="coiled-coil region" evidence="1">
    <location>
        <begin position="437"/>
        <end position="464"/>
    </location>
</feature>
<keyword evidence="1" id="KW-0175">Coiled coil</keyword>
<proteinExistence type="predicted"/>
<dbReference type="EMBL" id="LSRX01000225">
    <property type="protein sequence ID" value="OLQ03855.1"/>
    <property type="molecule type" value="Genomic_DNA"/>
</dbReference>
<dbReference type="SUPFAM" id="SSF56300">
    <property type="entry name" value="Metallo-dependent phosphatases"/>
    <property type="match status" value="1"/>
</dbReference>
<dbReference type="Proteomes" id="UP000186817">
    <property type="component" value="Unassembled WGS sequence"/>
</dbReference>
<feature type="compositionally biased region" description="Polar residues" evidence="2">
    <location>
        <begin position="241"/>
        <end position="252"/>
    </location>
</feature>
<evidence type="ECO:0000313" key="4">
    <source>
        <dbReference type="Proteomes" id="UP000186817"/>
    </source>
</evidence>
<feature type="compositionally biased region" description="Pro residues" evidence="2">
    <location>
        <begin position="263"/>
        <end position="277"/>
    </location>
</feature>
<keyword evidence="4" id="KW-1185">Reference proteome</keyword>
<dbReference type="InterPro" id="IPR029052">
    <property type="entry name" value="Metallo-depent_PP-like"/>
</dbReference>
<reference evidence="3 4" key="1">
    <citation type="submission" date="2016-02" db="EMBL/GenBank/DDBJ databases">
        <title>Genome analysis of coral dinoflagellate symbionts highlights evolutionary adaptations to a symbiotic lifestyle.</title>
        <authorList>
            <person name="Aranda M."/>
            <person name="Li Y."/>
            <person name="Liew Y.J."/>
            <person name="Baumgarten S."/>
            <person name="Simakov O."/>
            <person name="Wilson M."/>
            <person name="Piel J."/>
            <person name="Ashoor H."/>
            <person name="Bougouffa S."/>
            <person name="Bajic V.B."/>
            <person name="Ryu T."/>
            <person name="Ravasi T."/>
            <person name="Bayer T."/>
            <person name="Micklem G."/>
            <person name="Kim H."/>
            <person name="Bhak J."/>
            <person name="Lajeunesse T.C."/>
            <person name="Voolstra C.R."/>
        </authorList>
    </citation>
    <scope>NUCLEOTIDE SEQUENCE [LARGE SCALE GENOMIC DNA]</scope>
    <source>
        <strain evidence="3 4">CCMP2467</strain>
    </source>
</reference>
<accession>A0A1Q9E8W1</accession>
<comment type="caution">
    <text evidence="3">The sequence shown here is derived from an EMBL/GenBank/DDBJ whole genome shotgun (WGS) entry which is preliminary data.</text>
</comment>
<dbReference type="GO" id="GO:0004722">
    <property type="term" value="F:protein serine/threonine phosphatase activity"/>
    <property type="evidence" value="ECO:0007669"/>
    <property type="project" value="InterPro"/>
</dbReference>
<gene>
    <name evidence="3" type="primary">PP2A5</name>
    <name evidence="3" type="ORF">AK812_SmicGene13161</name>
</gene>
<dbReference type="AlphaFoldDB" id="A0A1Q9E8W1"/>
<organism evidence="3 4">
    <name type="scientific">Symbiodinium microadriaticum</name>
    <name type="common">Dinoflagellate</name>
    <name type="synonym">Zooxanthella microadriatica</name>
    <dbReference type="NCBI Taxonomy" id="2951"/>
    <lineage>
        <taxon>Eukaryota</taxon>
        <taxon>Sar</taxon>
        <taxon>Alveolata</taxon>
        <taxon>Dinophyceae</taxon>
        <taxon>Suessiales</taxon>
        <taxon>Symbiodiniaceae</taxon>
        <taxon>Symbiodinium</taxon>
    </lineage>
</organism>
<evidence type="ECO:0000256" key="2">
    <source>
        <dbReference type="SAM" id="MobiDB-lite"/>
    </source>
</evidence>